<dbReference type="EMBL" id="RSCD01000017">
    <property type="protein sequence ID" value="RSH87301.1"/>
    <property type="molecule type" value="Genomic_DNA"/>
</dbReference>
<evidence type="ECO:0000313" key="8">
    <source>
        <dbReference type="Proteomes" id="UP000279259"/>
    </source>
</evidence>
<evidence type="ECO:0000256" key="5">
    <source>
        <dbReference type="ARBA" id="ARBA00023136"/>
    </source>
</evidence>
<dbReference type="GO" id="GO:0005789">
    <property type="term" value="C:endoplasmic reticulum membrane"/>
    <property type="evidence" value="ECO:0007669"/>
    <property type="project" value="UniProtKB-SubCell"/>
</dbReference>
<keyword evidence="3" id="KW-0256">Endoplasmic reticulum</keyword>
<evidence type="ECO:0000256" key="3">
    <source>
        <dbReference type="ARBA" id="ARBA00022824"/>
    </source>
</evidence>
<gene>
    <name evidence="7" type="ORF">EHS25_003210</name>
</gene>
<protein>
    <submittedName>
        <fullName evidence="7">Uncharacterized protein</fullName>
    </submittedName>
</protein>
<dbReference type="AlphaFoldDB" id="A0A427Y882"/>
<dbReference type="Proteomes" id="UP000279259">
    <property type="component" value="Unassembled WGS sequence"/>
</dbReference>
<evidence type="ECO:0000256" key="4">
    <source>
        <dbReference type="ARBA" id="ARBA00022989"/>
    </source>
</evidence>
<organism evidence="7 8">
    <name type="scientific">Saitozyma podzolica</name>
    <dbReference type="NCBI Taxonomy" id="1890683"/>
    <lineage>
        <taxon>Eukaryota</taxon>
        <taxon>Fungi</taxon>
        <taxon>Dikarya</taxon>
        <taxon>Basidiomycota</taxon>
        <taxon>Agaricomycotina</taxon>
        <taxon>Tremellomycetes</taxon>
        <taxon>Tremellales</taxon>
        <taxon>Trimorphomycetaceae</taxon>
        <taxon>Saitozyma</taxon>
    </lineage>
</organism>
<dbReference type="OrthoDB" id="202672at2759"/>
<sequence length="113" mass="13042">MVMYPKRPNSAPARWIWSARVKLESGFGLAMLETWEKVLVWSTVLLLTFLFWFSVITYTPGHLAYLARRFSYYVFDDENVDLGLLFREMVKGWMRVGWEGVTGVVGGKGKAEL</sequence>
<feature type="transmembrane region" description="Helical" evidence="6">
    <location>
        <begin position="38"/>
        <end position="59"/>
    </location>
</feature>
<accession>A0A427Y882</accession>
<keyword evidence="8" id="KW-1185">Reference proteome</keyword>
<reference evidence="7 8" key="1">
    <citation type="submission" date="2018-11" db="EMBL/GenBank/DDBJ databases">
        <title>Genome sequence of Saitozyma podzolica DSM 27192.</title>
        <authorList>
            <person name="Aliyu H."/>
            <person name="Gorte O."/>
            <person name="Ochsenreither K."/>
        </authorList>
    </citation>
    <scope>NUCLEOTIDE SEQUENCE [LARGE SCALE GENOMIC DNA]</scope>
    <source>
        <strain evidence="7 8">DSM 27192</strain>
    </source>
</reference>
<comment type="subcellular location">
    <subcellularLocation>
        <location evidence="1">Endoplasmic reticulum membrane</location>
        <topology evidence="1">Multi-pass membrane protein</topology>
    </subcellularLocation>
</comment>
<dbReference type="Pfam" id="PF11779">
    <property type="entry name" value="SPT_ssu-like"/>
    <property type="match status" value="1"/>
</dbReference>
<evidence type="ECO:0000256" key="2">
    <source>
        <dbReference type="ARBA" id="ARBA00022692"/>
    </source>
</evidence>
<evidence type="ECO:0000313" key="7">
    <source>
        <dbReference type="EMBL" id="RSH87301.1"/>
    </source>
</evidence>
<dbReference type="STRING" id="1890683.A0A427Y882"/>
<dbReference type="InterPro" id="IPR024512">
    <property type="entry name" value="Ser_palmitoyltrfase_ssu-like"/>
</dbReference>
<evidence type="ECO:0000256" key="6">
    <source>
        <dbReference type="SAM" id="Phobius"/>
    </source>
</evidence>
<name>A0A427Y882_9TREE</name>
<comment type="caution">
    <text evidence="7">The sequence shown here is derived from an EMBL/GenBank/DDBJ whole genome shotgun (WGS) entry which is preliminary data.</text>
</comment>
<evidence type="ECO:0000256" key="1">
    <source>
        <dbReference type="ARBA" id="ARBA00004477"/>
    </source>
</evidence>
<keyword evidence="5 6" id="KW-0472">Membrane</keyword>
<keyword evidence="2 6" id="KW-0812">Transmembrane</keyword>
<keyword evidence="4 6" id="KW-1133">Transmembrane helix</keyword>
<proteinExistence type="predicted"/>